<feature type="domain" description="Metallo-beta-lactamase" evidence="2">
    <location>
        <begin position="67"/>
        <end position="285"/>
    </location>
</feature>
<organism evidence="3 4">
    <name type="scientific">Chromatocurvus halotolerans</name>
    <dbReference type="NCBI Taxonomy" id="1132028"/>
    <lineage>
        <taxon>Bacteria</taxon>
        <taxon>Pseudomonadati</taxon>
        <taxon>Pseudomonadota</taxon>
        <taxon>Gammaproteobacteria</taxon>
        <taxon>Cellvibrionales</taxon>
        <taxon>Halieaceae</taxon>
        <taxon>Chromatocurvus</taxon>
    </lineage>
</organism>
<evidence type="ECO:0000259" key="2">
    <source>
        <dbReference type="SMART" id="SM00849"/>
    </source>
</evidence>
<keyword evidence="4" id="KW-1185">Reference proteome</keyword>
<name>A0A4R2KDJ0_9GAMM</name>
<dbReference type="Pfam" id="PF12706">
    <property type="entry name" value="Lactamase_B_2"/>
    <property type="match status" value="1"/>
</dbReference>
<reference evidence="3 4" key="1">
    <citation type="submission" date="2019-03" db="EMBL/GenBank/DDBJ databases">
        <title>Genomic Encyclopedia of Type Strains, Phase IV (KMG-IV): sequencing the most valuable type-strain genomes for metagenomic binning, comparative biology and taxonomic classification.</title>
        <authorList>
            <person name="Goeker M."/>
        </authorList>
    </citation>
    <scope>NUCLEOTIDE SEQUENCE [LARGE SCALE GENOMIC DNA]</scope>
    <source>
        <strain evidence="3 4">DSM 23344</strain>
    </source>
</reference>
<dbReference type="PANTHER" id="PTHR46018:SF2">
    <property type="entry name" value="ZINC PHOSPHODIESTERASE ELAC PROTEIN 1"/>
    <property type="match status" value="1"/>
</dbReference>
<dbReference type="Proteomes" id="UP000294980">
    <property type="component" value="Unassembled WGS sequence"/>
</dbReference>
<dbReference type="InterPro" id="IPR036866">
    <property type="entry name" value="RibonucZ/Hydroxyglut_hydro"/>
</dbReference>
<dbReference type="SMART" id="SM00849">
    <property type="entry name" value="Lactamase_B"/>
    <property type="match status" value="1"/>
</dbReference>
<evidence type="ECO:0000313" key="4">
    <source>
        <dbReference type="Proteomes" id="UP000294980"/>
    </source>
</evidence>
<proteinExistence type="predicted"/>
<comment type="caution">
    <text evidence="3">The sequence shown here is derived from an EMBL/GenBank/DDBJ whole genome shotgun (WGS) entry which is preliminary data.</text>
</comment>
<dbReference type="InterPro" id="IPR044094">
    <property type="entry name" value="AtsA-like_MBL-fold"/>
</dbReference>
<dbReference type="GO" id="GO:0042781">
    <property type="term" value="F:3'-tRNA processing endoribonuclease activity"/>
    <property type="evidence" value="ECO:0007669"/>
    <property type="project" value="TreeGrafter"/>
</dbReference>
<dbReference type="EMBL" id="SLWX01000024">
    <property type="protein sequence ID" value="TCO71004.1"/>
    <property type="molecule type" value="Genomic_DNA"/>
</dbReference>
<dbReference type="RefSeq" id="WP_117319626.1">
    <property type="nucleotide sequence ID" value="NZ_QQSW01000031.1"/>
</dbReference>
<dbReference type="OrthoDB" id="9803916at2"/>
<evidence type="ECO:0000256" key="1">
    <source>
        <dbReference type="ARBA" id="ARBA00022801"/>
    </source>
</evidence>
<gene>
    <name evidence="3" type="ORF">EV688_12417</name>
</gene>
<protein>
    <submittedName>
        <fullName evidence="3">Ribonuclease Z</fullName>
    </submittedName>
</protein>
<dbReference type="SUPFAM" id="SSF56281">
    <property type="entry name" value="Metallo-hydrolase/oxidoreductase"/>
    <property type="match status" value="1"/>
</dbReference>
<dbReference type="PANTHER" id="PTHR46018">
    <property type="entry name" value="ZINC PHOSPHODIESTERASE ELAC PROTEIN 1"/>
    <property type="match status" value="1"/>
</dbReference>
<evidence type="ECO:0000313" key="3">
    <source>
        <dbReference type="EMBL" id="TCO71004.1"/>
    </source>
</evidence>
<accession>A0A4R2KDJ0</accession>
<dbReference type="InterPro" id="IPR001279">
    <property type="entry name" value="Metallo-B-lactamas"/>
</dbReference>
<keyword evidence="1" id="KW-0378">Hydrolase</keyword>
<sequence length="357" mass="37909">MRRLSLLGIFLFLGAAAAVYVFRAELGMAVYARAVERGVSETSASLPDGLHVFLCGTGSPMPDDRRAGPCVGILAGQRAFVVDAGSGGPRKLARMGFPVGALEGVLLSHLHSDHIDALGELIMLDWVGGNGRRAPLSVTGPRGTREVVAGFNAAYHIDSGYRIGHHGEAVAPPDGVGGLARELAMPEHRDTLTLLDDGDLRITAIRVDHAPVDPAFGYRFDYRGRSVALSGDTVFQRAFVDAASGVDLMLHEALQPAMLNLMRAAMRRHGRDNTARILTDILDYHATPDDAARAAREAGAAALVLYHTVPPLPLDAFNAAFLGDAAQAFDGPLRIGRDGERISLPVGGRAIVNKTLF</sequence>
<dbReference type="CDD" id="cd07719">
    <property type="entry name" value="arylsulfatase_AtsA-like_MBL-fold"/>
    <property type="match status" value="1"/>
</dbReference>
<dbReference type="AlphaFoldDB" id="A0A4R2KDJ0"/>
<dbReference type="Gene3D" id="3.60.15.10">
    <property type="entry name" value="Ribonuclease Z/Hydroxyacylglutathione hydrolase-like"/>
    <property type="match status" value="1"/>
</dbReference>